<comment type="miscellaneous">
    <text evidence="10">This function is generally fulfilled by the C-terminal part of HisG, which is missing in some bacteria such as this one.</text>
</comment>
<evidence type="ECO:0000313" key="14">
    <source>
        <dbReference type="Proteomes" id="UP000028091"/>
    </source>
</evidence>
<comment type="caution">
    <text evidence="13">The sequence shown here is derived from an EMBL/GenBank/DDBJ whole genome shotgun (WGS) entry which is preliminary data.</text>
</comment>
<keyword evidence="7 10" id="KW-0028">Amino-acid biosynthesis</keyword>
<dbReference type="GO" id="GO:0004821">
    <property type="term" value="F:histidine-tRNA ligase activity"/>
    <property type="evidence" value="ECO:0007669"/>
    <property type="project" value="InterPro"/>
</dbReference>
<dbReference type="Proteomes" id="UP000028091">
    <property type="component" value="Unassembled WGS sequence"/>
</dbReference>
<dbReference type="AlphaFoldDB" id="A0A081LFK1"/>
<dbReference type="NCBIfam" id="TIGR00443">
    <property type="entry name" value="hisZ_biosyn_reg"/>
    <property type="match status" value="1"/>
</dbReference>
<organism evidence="13 14">
    <name type="scientific">Bacillus zhangzhouensis</name>
    <dbReference type="NCBI Taxonomy" id="1178540"/>
    <lineage>
        <taxon>Bacteria</taxon>
        <taxon>Bacillati</taxon>
        <taxon>Bacillota</taxon>
        <taxon>Bacilli</taxon>
        <taxon>Bacillales</taxon>
        <taxon>Bacillaceae</taxon>
        <taxon>Bacillus</taxon>
    </lineage>
</organism>
<dbReference type="InterPro" id="IPR004517">
    <property type="entry name" value="HisZ"/>
</dbReference>
<evidence type="ECO:0000256" key="11">
    <source>
        <dbReference type="PIRSR" id="PIRSR001549-1"/>
    </source>
</evidence>
<dbReference type="GO" id="GO:0016757">
    <property type="term" value="F:glycosyltransferase activity"/>
    <property type="evidence" value="ECO:0007669"/>
    <property type="project" value="UniProtKB-KW"/>
</dbReference>
<sequence length="391" mass="43894">MFMFEKPYGMRDSLPGLYETKKKVRHSLTEVINGWGYRLMETPTLEFYDTVGVQSAITDTQLFKLLDQNGQTLVLRPDMTGPIARVAASKLHEQAYPLRVGYAANVFRAQEREGGRPSEFEQIGIELIGDGSISADAEVIALVVFALKNAGLQSFKIAIGHVALAETLFVDVLGNTERANVLRRFLYEKNYVGYRQHVKQLPLSSIDKMRLLQLLDLRGGKEVTERADEIVVSQEGKEVLAELKALWETLEDYGCTEYIRLDLSMVSHMSYYTGILFEVFADHVGSVIGSGGRYDQLLAHFDAPAPATGFGLRLDRLLEALDVKEMNEPQEAVIFSKEQRLEAFAFAEKERSKGKKMVLQDLAGIENIDAMTKAFEQVTYFIGARKEEQNG</sequence>
<evidence type="ECO:0000256" key="2">
    <source>
        <dbReference type="ARBA" id="ARBA00004667"/>
    </source>
</evidence>
<dbReference type="RefSeq" id="WP_034316589.1">
    <property type="nucleotide sequence ID" value="NZ_JOTP01000001.1"/>
</dbReference>
<proteinExistence type="inferred from homology"/>
<keyword evidence="13" id="KW-0328">Glycosyltransferase</keyword>
<dbReference type="OrthoDB" id="9800814at2"/>
<keyword evidence="6 10" id="KW-0963">Cytoplasm</keyword>
<dbReference type="InterPro" id="IPR004516">
    <property type="entry name" value="HisRS/HisZ"/>
</dbReference>
<dbReference type="GO" id="GO:0000105">
    <property type="term" value="P:L-histidine biosynthetic process"/>
    <property type="evidence" value="ECO:0007669"/>
    <property type="project" value="UniProtKB-UniRule"/>
</dbReference>
<dbReference type="PROSITE" id="PS50862">
    <property type="entry name" value="AA_TRNA_LIGASE_II"/>
    <property type="match status" value="1"/>
</dbReference>
<dbReference type="HAMAP" id="MF_00125">
    <property type="entry name" value="HisZ"/>
    <property type="match status" value="1"/>
</dbReference>
<feature type="binding site" evidence="11">
    <location>
        <position position="122"/>
    </location>
    <ligand>
        <name>L-histidine</name>
        <dbReference type="ChEBI" id="CHEBI:57595"/>
    </ligand>
</feature>
<evidence type="ECO:0000256" key="10">
    <source>
        <dbReference type="HAMAP-Rule" id="MF_00125"/>
    </source>
</evidence>
<evidence type="ECO:0000256" key="1">
    <source>
        <dbReference type="ARBA" id="ARBA00004496"/>
    </source>
</evidence>
<dbReference type="InterPro" id="IPR006195">
    <property type="entry name" value="aa-tRNA-synth_II"/>
</dbReference>
<evidence type="ECO:0000256" key="6">
    <source>
        <dbReference type="ARBA" id="ARBA00022490"/>
    </source>
</evidence>
<evidence type="ECO:0000256" key="3">
    <source>
        <dbReference type="ARBA" id="ARBA00005539"/>
    </source>
</evidence>
<dbReference type="Gene3D" id="3.30.930.10">
    <property type="entry name" value="Bira Bifunctional Protein, Domain 2"/>
    <property type="match status" value="1"/>
</dbReference>
<dbReference type="Pfam" id="PF13393">
    <property type="entry name" value="tRNA-synt_His"/>
    <property type="match status" value="1"/>
</dbReference>
<feature type="binding site" evidence="11">
    <location>
        <begin position="271"/>
        <end position="272"/>
    </location>
    <ligand>
        <name>L-histidine</name>
        <dbReference type="ChEBI" id="CHEBI:57595"/>
    </ligand>
</feature>
<feature type="binding site" evidence="11">
    <location>
        <begin position="78"/>
        <end position="80"/>
    </location>
    <ligand>
        <name>L-histidine</name>
        <dbReference type="ChEBI" id="CHEBI:57595"/>
    </ligand>
</feature>
<feature type="domain" description="Aminoacyl-transfer RNA synthetases class-II family profile" evidence="12">
    <location>
        <begin position="24"/>
        <end position="329"/>
    </location>
</feature>
<evidence type="ECO:0000256" key="9">
    <source>
        <dbReference type="ARBA" id="ARBA00025246"/>
    </source>
</evidence>
<dbReference type="SUPFAM" id="SSF55681">
    <property type="entry name" value="Class II aaRS and biotin synthetases"/>
    <property type="match status" value="1"/>
</dbReference>
<feature type="binding site" evidence="11">
    <location>
        <position position="108"/>
    </location>
    <ligand>
        <name>L-histidine</name>
        <dbReference type="ChEBI" id="CHEBI:57595"/>
    </ligand>
</feature>
<keyword evidence="13" id="KW-0808">Transferase</keyword>
<evidence type="ECO:0000256" key="5">
    <source>
        <dbReference type="ARBA" id="ARBA00020397"/>
    </source>
</evidence>
<keyword evidence="14" id="KW-1185">Reference proteome</keyword>
<dbReference type="eggNOG" id="COG3705">
    <property type="taxonomic scope" value="Bacteria"/>
</dbReference>
<dbReference type="InterPro" id="IPR041715">
    <property type="entry name" value="HisRS-like_core"/>
</dbReference>
<dbReference type="GO" id="GO:0006427">
    <property type="term" value="P:histidyl-tRNA aminoacylation"/>
    <property type="evidence" value="ECO:0007669"/>
    <property type="project" value="InterPro"/>
</dbReference>
<dbReference type="Pfam" id="PF21996">
    <property type="entry name" value="HisZ-like"/>
    <property type="match status" value="1"/>
</dbReference>
<dbReference type="UniPathway" id="UPA00031">
    <property type="reaction ID" value="UER00006"/>
</dbReference>
<comment type="subcellular location">
    <subcellularLocation>
        <location evidence="1 10">Cytoplasm</location>
    </subcellularLocation>
</comment>
<dbReference type="NCBIfam" id="NF008941">
    <property type="entry name" value="PRK12292.2-4"/>
    <property type="match status" value="1"/>
</dbReference>
<dbReference type="InterPro" id="IPR053846">
    <property type="entry name" value="HisZ-C"/>
</dbReference>
<reference evidence="13 14" key="1">
    <citation type="submission" date="2012-09" db="EMBL/GenBank/DDBJ databases">
        <title>Genome Sequence of Bacillus sp. DW5-4.</title>
        <authorList>
            <person name="Lai Q."/>
            <person name="Liu Y."/>
            <person name="Shao Z."/>
        </authorList>
    </citation>
    <scope>NUCLEOTIDE SEQUENCE [LARGE SCALE GENOMIC DNA]</scope>
    <source>
        <strain evidence="13 14">DW5-4</strain>
    </source>
</reference>
<evidence type="ECO:0000259" key="12">
    <source>
        <dbReference type="PROSITE" id="PS50862"/>
    </source>
</evidence>
<dbReference type="PANTHER" id="PTHR43707:SF1">
    <property type="entry name" value="HISTIDINE--TRNA LIGASE, MITOCHONDRIAL-RELATED"/>
    <property type="match status" value="1"/>
</dbReference>
<feature type="binding site" evidence="11">
    <location>
        <position position="126"/>
    </location>
    <ligand>
        <name>L-histidine</name>
        <dbReference type="ChEBI" id="CHEBI:57595"/>
    </ligand>
</feature>
<dbReference type="GO" id="GO:0005737">
    <property type="term" value="C:cytoplasm"/>
    <property type="evidence" value="ECO:0007669"/>
    <property type="project" value="UniProtKB-SubCell"/>
</dbReference>
<dbReference type="GO" id="GO:0140096">
    <property type="term" value="F:catalytic activity, acting on a protein"/>
    <property type="evidence" value="ECO:0007669"/>
    <property type="project" value="UniProtKB-ARBA"/>
</dbReference>
<comment type="pathway">
    <text evidence="2 10">Amino-acid biosynthesis; L-histidine biosynthesis; L-histidine from 5-phospho-alpha-D-ribose 1-diphosphate: step 1/9.</text>
</comment>
<dbReference type="InterPro" id="IPR045864">
    <property type="entry name" value="aa-tRNA-synth_II/BPL/LPL"/>
</dbReference>
<gene>
    <name evidence="10" type="primary">hisZ</name>
    <name evidence="13" type="ORF">BA70_00090</name>
</gene>
<accession>A0A081LFK1</accession>
<evidence type="ECO:0000256" key="7">
    <source>
        <dbReference type="ARBA" id="ARBA00022605"/>
    </source>
</evidence>
<evidence type="ECO:0000313" key="13">
    <source>
        <dbReference type="EMBL" id="KEP28027.1"/>
    </source>
</evidence>
<dbReference type="CDD" id="cd00773">
    <property type="entry name" value="HisRS-like_core"/>
    <property type="match status" value="1"/>
</dbReference>
<comment type="similarity">
    <text evidence="3 10">Belongs to the class-II aminoacyl-tRNA synthetase family. HisZ subfamily.</text>
</comment>
<comment type="function">
    <text evidence="9 10">Required for the first step of histidine biosynthesis. May allow the feedback regulation of ATP phosphoribosyltransferase activity by histidine.</text>
</comment>
<keyword evidence="8 10" id="KW-0368">Histidine biosynthesis</keyword>
<name>A0A081LFK1_9BACI</name>
<dbReference type="EMBL" id="JOTP01000001">
    <property type="protein sequence ID" value="KEP28027.1"/>
    <property type="molecule type" value="Genomic_DNA"/>
</dbReference>
<dbReference type="PANTHER" id="PTHR43707">
    <property type="entry name" value="HISTIDYL-TRNA SYNTHETASE"/>
    <property type="match status" value="1"/>
</dbReference>
<comment type="subunit">
    <text evidence="4 10">Heteromultimer composed of HisG and HisZ subunits.</text>
</comment>
<evidence type="ECO:0000256" key="4">
    <source>
        <dbReference type="ARBA" id="ARBA00011496"/>
    </source>
</evidence>
<dbReference type="Gene3D" id="3.40.50.12590">
    <property type="match status" value="1"/>
</dbReference>
<evidence type="ECO:0000256" key="8">
    <source>
        <dbReference type="ARBA" id="ARBA00023102"/>
    </source>
</evidence>
<dbReference type="PIRSF" id="PIRSF001549">
    <property type="entry name" value="His-tRNA_synth"/>
    <property type="match status" value="1"/>
</dbReference>
<protein>
    <recommendedName>
        <fullName evidence="5 10">ATP phosphoribosyltransferase regulatory subunit</fullName>
    </recommendedName>
</protein>